<dbReference type="Proteomes" id="UP001179952">
    <property type="component" value="Unassembled WGS sequence"/>
</dbReference>
<comment type="caution">
    <text evidence="4">The sequence shown here is derived from an EMBL/GenBank/DDBJ whole genome shotgun (WGS) entry which is preliminary data.</text>
</comment>
<dbReference type="PROSITE" id="PS00285">
    <property type="entry name" value="POTATO_INHIBITOR"/>
    <property type="match status" value="1"/>
</dbReference>
<keyword evidence="2" id="KW-0646">Protease inhibitor</keyword>
<name>A0AAV9AHN7_ACOGR</name>
<dbReference type="SUPFAM" id="SSF54654">
    <property type="entry name" value="CI-2 family of serine protease inhibitors"/>
    <property type="match status" value="1"/>
</dbReference>
<keyword evidence="5" id="KW-1185">Reference proteome</keyword>
<evidence type="ECO:0000313" key="5">
    <source>
        <dbReference type="Proteomes" id="UP001179952"/>
    </source>
</evidence>
<evidence type="ECO:0008006" key="6">
    <source>
        <dbReference type="Google" id="ProtNLM"/>
    </source>
</evidence>
<protein>
    <recommendedName>
        <fullName evidence="6">Proteinase inhibitor</fullName>
    </recommendedName>
</protein>
<dbReference type="Pfam" id="PF00280">
    <property type="entry name" value="potato_inhibit"/>
    <property type="match status" value="1"/>
</dbReference>
<dbReference type="PANTHER" id="PTHR33091">
    <property type="entry name" value="PROTEIN, PUTATIVE, EXPRESSED-RELATED"/>
    <property type="match status" value="1"/>
</dbReference>
<evidence type="ECO:0000256" key="3">
    <source>
        <dbReference type="ARBA" id="ARBA00022900"/>
    </source>
</evidence>
<keyword evidence="3" id="KW-0722">Serine protease inhibitor</keyword>
<organism evidence="4 5">
    <name type="scientific">Acorus gramineus</name>
    <name type="common">Dwarf sweet flag</name>
    <dbReference type="NCBI Taxonomy" id="55184"/>
    <lineage>
        <taxon>Eukaryota</taxon>
        <taxon>Viridiplantae</taxon>
        <taxon>Streptophyta</taxon>
        <taxon>Embryophyta</taxon>
        <taxon>Tracheophyta</taxon>
        <taxon>Spermatophyta</taxon>
        <taxon>Magnoliopsida</taxon>
        <taxon>Liliopsida</taxon>
        <taxon>Acoraceae</taxon>
        <taxon>Acorus</taxon>
    </lineage>
</organism>
<evidence type="ECO:0000313" key="4">
    <source>
        <dbReference type="EMBL" id="KAK1263835.1"/>
    </source>
</evidence>
<evidence type="ECO:0000256" key="1">
    <source>
        <dbReference type="ARBA" id="ARBA00008210"/>
    </source>
</evidence>
<dbReference type="InterPro" id="IPR036354">
    <property type="entry name" value="Prot_inh_pot1_sf"/>
</dbReference>
<dbReference type="GO" id="GO:0004867">
    <property type="term" value="F:serine-type endopeptidase inhibitor activity"/>
    <property type="evidence" value="ECO:0007669"/>
    <property type="project" value="UniProtKB-KW"/>
</dbReference>
<gene>
    <name evidence="4" type="ORF">QJS04_geneDACA009538</name>
</gene>
<evidence type="ECO:0000256" key="2">
    <source>
        <dbReference type="ARBA" id="ARBA00022690"/>
    </source>
</evidence>
<dbReference type="AlphaFoldDB" id="A0AAV9AHN7"/>
<accession>A0AAV9AHN7</accession>
<sequence>MYHCKGKTEWPELLGVWGNVAAATIEAENPHVKARIVKKGWAVTHDFRCDRVWVWVDEDGHVFMVPRIG</sequence>
<dbReference type="InterPro" id="IPR000864">
    <property type="entry name" value="Prot_inh_pot1"/>
</dbReference>
<dbReference type="PANTHER" id="PTHR33091:SF94">
    <property type="entry name" value="PROTEASE INHIBITOR PROTEIN"/>
    <property type="match status" value="1"/>
</dbReference>
<dbReference type="Gene3D" id="3.30.10.10">
    <property type="entry name" value="Trypsin Inhibitor V, subunit A"/>
    <property type="match status" value="1"/>
</dbReference>
<comment type="similarity">
    <text evidence="1">Belongs to the protease inhibitor I13 (potato type I serine protease inhibitor) family.</text>
</comment>
<dbReference type="GO" id="GO:0009611">
    <property type="term" value="P:response to wounding"/>
    <property type="evidence" value="ECO:0007669"/>
    <property type="project" value="InterPro"/>
</dbReference>
<dbReference type="EMBL" id="JAUJYN010000009">
    <property type="protein sequence ID" value="KAK1263835.1"/>
    <property type="molecule type" value="Genomic_DNA"/>
</dbReference>
<reference evidence="4" key="1">
    <citation type="journal article" date="2023" name="Nat. Commun.">
        <title>Diploid and tetraploid genomes of Acorus and the evolution of monocots.</title>
        <authorList>
            <person name="Ma L."/>
            <person name="Liu K.W."/>
            <person name="Li Z."/>
            <person name="Hsiao Y.Y."/>
            <person name="Qi Y."/>
            <person name="Fu T."/>
            <person name="Tang G.D."/>
            <person name="Zhang D."/>
            <person name="Sun W.H."/>
            <person name="Liu D.K."/>
            <person name="Li Y."/>
            <person name="Chen G.Z."/>
            <person name="Liu X.D."/>
            <person name="Liao X.Y."/>
            <person name="Jiang Y.T."/>
            <person name="Yu X."/>
            <person name="Hao Y."/>
            <person name="Huang J."/>
            <person name="Zhao X.W."/>
            <person name="Ke S."/>
            <person name="Chen Y.Y."/>
            <person name="Wu W.L."/>
            <person name="Hsu J.L."/>
            <person name="Lin Y.F."/>
            <person name="Huang M.D."/>
            <person name="Li C.Y."/>
            <person name="Huang L."/>
            <person name="Wang Z.W."/>
            <person name="Zhao X."/>
            <person name="Zhong W.Y."/>
            <person name="Peng D.H."/>
            <person name="Ahmad S."/>
            <person name="Lan S."/>
            <person name="Zhang J.S."/>
            <person name="Tsai W.C."/>
            <person name="Van de Peer Y."/>
            <person name="Liu Z.J."/>
        </authorList>
    </citation>
    <scope>NUCLEOTIDE SEQUENCE</scope>
    <source>
        <strain evidence="4">SCP</strain>
    </source>
</reference>
<reference evidence="4" key="2">
    <citation type="submission" date="2023-06" db="EMBL/GenBank/DDBJ databases">
        <authorList>
            <person name="Ma L."/>
            <person name="Liu K.-W."/>
            <person name="Li Z."/>
            <person name="Hsiao Y.-Y."/>
            <person name="Qi Y."/>
            <person name="Fu T."/>
            <person name="Tang G."/>
            <person name="Zhang D."/>
            <person name="Sun W.-H."/>
            <person name="Liu D.-K."/>
            <person name="Li Y."/>
            <person name="Chen G.-Z."/>
            <person name="Liu X.-D."/>
            <person name="Liao X.-Y."/>
            <person name="Jiang Y.-T."/>
            <person name="Yu X."/>
            <person name="Hao Y."/>
            <person name="Huang J."/>
            <person name="Zhao X.-W."/>
            <person name="Ke S."/>
            <person name="Chen Y.-Y."/>
            <person name="Wu W.-L."/>
            <person name="Hsu J.-L."/>
            <person name="Lin Y.-F."/>
            <person name="Huang M.-D."/>
            <person name="Li C.-Y."/>
            <person name="Huang L."/>
            <person name="Wang Z.-W."/>
            <person name="Zhao X."/>
            <person name="Zhong W.-Y."/>
            <person name="Peng D.-H."/>
            <person name="Ahmad S."/>
            <person name="Lan S."/>
            <person name="Zhang J.-S."/>
            <person name="Tsai W.-C."/>
            <person name="Van De Peer Y."/>
            <person name="Liu Z.-J."/>
        </authorList>
    </citation>
    <scope>NUCLEOTIDE SEQUENCE</scope>
    <source>
        <strain evidence="4">SCP</strain>
        <tissue evidence="4">Leaves</tissue>
    </source>
</reference>
<dbReference type="PRINTS" id="PR00292">
    <property type="entry name" value="POTATOINHBTR"/>
</dbReference>
<proteinExistence type="inferred from homology"/>